<proteinExistence type="inferred from homology"/>
<dbReference type="Gene3D" id="1.20.120.450">
    <property type="entry name" value="dinb family like domain"/>
    <property type="match status" value="1"/>
</dbReference>
<feature type="transmembrane region" description="Helical" evidence="4">
    <location>
        <begin position="39"/>
        <end position="60"/>
    </location>
</feature>
<dbReference type="InterPro" id="IPR007837">
    <property type="entry name" value="DinB"/>
</dbReference>
<protein>
    <submittedName>
        <fullName evidence="5">Diguanylate cyclase</fullName>
    </submittedName>
</protein>
<sequence length="182" mass="21070">MKHIEHFKLMALYNQRMNCQLVSAAKTLKHNQLRDDKGAFFGSILGTLNHLIIGDMIWLLRFAKHSNRYQALIQLSELPYPNSLGDILYDQLEPLVKVRKQLDLAILEWLNNEVHEADFHTTLTYRNTKGEVSEREFSELLSHMFNHQTHHRGQISTLFNQLGVDIGTTDYLVDIPDNKSIG</sequence>
<dbReference type="SUPFAM" id="SSF109854">
    <property type="entry name" value="DinB/YfiT-like putative metalloenzymes"/>
    <property type="match status" value="1"/>
</dbReference>
<organism evidence="5 6">
    <name type="scientific">Pseudoalteromonas luteoviolacea</name>
    <dbReference type="NCBI Taxonomy" id="43657"/>
    <lineage>
        <taxon>Bacteria</taxon>
        <taxon>Pseudomonadati</taxon>
        <taxon>Pseudomonadota</taxon>
        <taxon>Gammaproteobacteria</taxon>
        <taxon>Alteromonadales</taxon>
        <taxon>Pseudoalteromonadaceae</taxon>
        <taxon>Pseudoalteromonas</taxon>
    </lineage>
</organism>
<feature type="binding site" evidence="3">
    <location>
        <position position="50"/>
    </location>
    <ligand>
        <name>a divalent metal cation</name>
        <dbReference type="ChEBI" id="CHEBI:60240"/>
    </ligand>
</feature>
<feature type="binding site" evidence="3">
    <location>
        <position position="147"/>
    </location>
    <ligand>
        <name>a divalent metal cation</name>
        <dbReference type="ChEBI" id="CHEBI:60240"/>
    </ligand>
</feature>
<dbReference type="Proteomes" id="UP000031327">
    <property type="component" value="Unassembled WGS sequence"/>
</dbReference>
<keyword evidence="2 3" id="KW-0479">Metal-binding</keyword>
<evidence type="ECO:0000256" key="1">
    <source>
        <dbReference type="ARBA" id="ARBA00008635"/>
    </source>
</evidence>
<dbReference type="PANTHER" id="PTHR37302:SF1">
    <property type="entry name" value="PROTEIN DINB"/>
    <property type="match status" value="1"/>
</dbReference>
<evidence type="ECO:0000256" key="2">
    <source>
        <dbReference type="ARBA" id="ARBA00022723"/>
    </source>
</evidence>
<feature type="binding site" evidence="3">
    <location>
        <position position="151"/>
    </location>
    <ligand>
        <name>a divalent metal cation</name>
        <dbReference type="ChEBI" id="CHEBI:60240"/>
    </ligand>
</feature>
<name>A0A0C1QPM7_9GAMM</name>
<dbReference type="GO" id="GO:0046872">
    <property type="term" value="F:metal ion binding"/>
    <property type="evidence" value="ECO:0007669"/>
    <property type="project" value="UniProtKB-KW"/>
</dbReference>
<gene>
    <name evidence="5" type="ORF">JF50_14190</name>
</gene>
<dbReference type="EMBL" id="JWIC01000006">
    <property type="protein sequence ID" value="KID57012.1"/>
    <property type="molecule type" value="Genomic_DNA"/>
</dbReference>
<evidence type="ECO:0000256" key="3">
    <source>
        <dbReference type="PIRSR" id="PIRSR607837-1"/>
    </source>
</evidence>
<dbReference type="OrthoDB" id="9807509at2"/>
<comment type="similarity">
    <text evidence="1">Belongs to the DinB family.</text>
</comment>
<comment type="caution">
    <text evidence="5">The sequence shown here is derived from an EMBL/GenBank/DDBJ whole genome shotgun (WGS) entry which is preliminary data.</text>
</comment>
<keyword evidence="4" id="KW-0812">Transmembrane</keyword>
<keyword evidence="4" id="KW-1133">Transmembrane helix</keyword>
<evidence type="ECO:0000313" key="6">
    <source>
        <dbReference type="Proteomes" id="UP000031327"/>
    </source>
</evidence>
<dbReference type="PANTHER" id="PTHR37302">
    <property type="entry name" value="SLR1116 PROTEIN"/>
    <property type="match status" value="1"/>
</dbReference>
<dbReference type="AlphaFoldDB" id="A0A0C1QPM7"/>
<keyword evidence="4" id="KW-0472">Membrane</keyword>
<dbReference type="RefSeq" id="WP_039610072.1">
    <property type="nucleotide sequence ID" value="NZ_JWIC01000006.1"/>
</dbReference>
<evidence type="ECO:0000256" key="4">
    <source>
        <dbReference type="SAM" id="Phobius"/>
    </source>
</evidence>
<dbReference type="InterPro" id="IPR034660">
    <property type="entry name" value="DinB/YfiT-like"/>
</dbReference>
<accession>A0A0C1QPM7</accession>
<dbReference type="Pfam" id="PF05163">
    <property type="entry name" value="DinB"/>
    <property type="match status" value="1"/>
</dbReference>
<reference evidence="5 6" key="1">
    <citation type="submission" date="2014-12" db="EMBL/GenBank/DDBJ databases">
        <title>Draft Genome Sequence of Pseudoalteromonas luteoviolacea HI1.</title>
        <authorList>
            <person name="Asahina A.Y."/>
            <person name="Hadfield M.G."/>
        </authorList>
    </citation>
    <scope>NUCLEOTIDE SEQUENCE [LARGE SCALE GENOMIC DNA]</scope>
    <source>
        <strain evidence="5 6">HI1</strain>
    </source>
</reference>
<evidence type="ECO:0000313" key="5">
    <source>
        <dbReference type="EMBL" id="KID57012.1"/>
    </source>
</evidence>